<feature type="compositionally biased region" description="Low complexity" evidence="1">
    <location>
        <begin position="22"/>
        <end position="31"/>
    </location>
</feature>
<feature type="compositionally biased region" description="Basic and acidic residues" evidence="1">
    <location>
        <begin position="50"/>
        <end position="68"/>
    </location>
</feature>
<dbReference type="AlphaFoldDB" id="L0A215"/>
<dbReference type="PATRIC" id="fig|937777.3.peg.1997"/>
<dbReference type="KEGG" id="dpd:Deipe_1990"/>
<keyword evidence="3" id="KW-1185">Reference proteome</keyword>
<sequence>MSVSKKPAGRLPAHLAHLKTGKSAARPAADSPADKSKARPESARSTQGRQRTEESTRPPDRPTRSDRLGELLPVILQAMFAAQLQGPLRPGAPPLIVAREDVLAALAPYYRPNSRFERLIMARLVGEGYLTPRGGRDKQGVSGQYALSAKGEKLLGIKRPRSSR</sequence>
<evidence type="ECO:0000256" key="1">
    <source>
        <dbReference type="SAM" id="MobiDB-lite"/>
    </source>
</evidence>
<protein>
    <submittedName>
        <fullName evidence="2">Uncharacterized protein</fullName>
    </submittedName>
</protein>
<name>L0A215_DEIPD</name>
<feature type="region of interest" description="Disordered" evidence="1">
    <location>
        <begin position="1"/>
        <end position="68"/>
    </location>
</feature>
<feature type="compositionally biased region" description="Basic and acidic residues" evidence="1">
    <location>
        <begin position="32"/>
        <end position="42"/>
    </location>
</feature>
<evidence type="ECO:0000313" key="2">
    <source>
        <dbReference type="EMBL" id="AFZ67489.1"/>
    </source>
</evidence>
<evidence type="ECO:0000313" key="3">
    <source>
        <dbReference type="Proteomes" id="UP000010467"/>
    </source>
</evidence>
<dbReference type="HOGENOM" id="CLU_1802961_0_0_0"/>
<reference evidence="3" key="1">
    <citation type="submission" date="2012-03" db="EMBL/GenBank/DDBJ databases">
        <title>Complete sequence of chromosome of Deinococcus peraridilitoris DSM 19664.</title>
        <authorList>
            <person name="Lucas S."/>
            <person name="Copeland A."/>
            <person name="Lapidus A."/>
            <person name="Glavina del Rio T."/>
            <person name="Dalin E."/>
            <person name="Tice H."/>
            <person name="Bruce D."/>
            <person name="Goodwin L."/>
            <person name="Pitluck S."/>
            <person name="Peters L."/>
            <person name="Mikhailova N."/>
            <person name="Lu M."/>
            <person name="Kyrpides N."/>
            <person name="Mavromatis K."/>
            <person name="Ivanova N."/>
            <person name="Brettin T."/>
            <person name="Detter J.C."/>
            <person name="Han C."/>
            <person name="Larimer F."/>
            <person name="Land M."/>
            <person name="Hauser L."/>
            <person name="Markowitz V."/>
            <person name="Cheng J.-F."/>
            <person name="Hugenholtz P."/>
            <person name="Woyke T."/>
            <person name="Wu D."/>
            <person name="Pukall R."/>
            <person name="Steenblock K."/>
            <person name="Brambilla E."/>
            <person name="Klenk H.-P."/>
            <person name="Eisen J.A."/>
        </authorList>
    </citation>
    <scope>NUCLEOTIDE SEQUENCE [LARGE SCALE GENOMIC DNA]</scope>
    <source>
        <strain evidence="3">DSM 19664 / LMG 22246 / CIP 109416 / KR-200</strain>
    </source>
</reference>
<accession>L0A215</accession>
<dbReference type="Proteomes" id="UP000010467">
    <property type="component" value="Chromosome"/>
</dbReference>
<dbReference type="EMBL" id="CP003382">
    <property type="protein sequence ID" value="AFZ67489.1"/>
    <property type="molecule type" value="Genomic_DNA"/>
</dbReference>
<organism evidence="2 3">
    <name type="scientific">Deinococcus peraridilitoris (strain DSM 19664 / LMG 22246 / CIP 109416 / KR-200)</name>
    <dbReference type="NCBI Taxonomy" id="937777"/>
    <lineage>
        <taxon>Bacteria</taxon>
        <taxon>Thermotogati</taxon>
        <taxon>Deinococcota</taxon>
        <taxon>Deinococci</taxon>
        <taxon>Deinococcales</taxon>
        <taxon>Deinococcaceae</taxon>
        <taxon>Deinococcus</taxon>
    </lineage>
</organism>
<dbReference type="OrthoDB" id="71813at2"/>
<proteinExistence type="predicted"/>
<dbReference type="RefSeq" id="WP_015235794.1">
    <property type="nucleotide sequence ID" value="NC_019793.1"/>
</dbReference>
<gene>
    <name evidence="2" type="ordered locus">Deipe_1990</name>
</gene>